<evidence type="ECO:0000256" key="1">
    <source>
        <dbReference type="SAM" id="Phobius"/>
    </source>
</evidence>
<keyword evidence="1" id="KW-0472">Membrane</keyword>
<evidence type="ECO:0000313" key="3">
    <source>
        <dbReference type="Proteomes" id="UP000298663"/>
    </source>
</evidence>
<dbReference type="OrthoDB" id="5862307at2759"/>
<dbReference type="PANTHER" id="PTHR23360">
    <property type="entry name" value="G-PROTEIN COUPLED RECEPTORS FAMILY 1 PROFILE DOMAIN-CONTAINING PROTEIN-RELATED"/>
    <property type="match status" value="1"/>
</dbReference>
<dbReference type="EMBL" id="AZBU02000006">
    <property type="protein sequence ID" value="TKR73468.1"/>
    <property type="molecule type" value="Genomic_DNA"/>
</dbReference>
<dbReference type="PANTHER" id="PTHR23360:SF39">
    <property type="entry name" value="G_PROTEIN_RECEP_F1_2 DOMAIN-CONTAINING PROTEIN"/>
    <property type="match status" value="1"/>
</dbReference>
<keyword evidence="1" id="KW-0812">Transmembrane</keyword>
<dbReference type="AlphaFoldDB" id="A0A4U5MUQ6"/>
<gene>
    <name evidence="2" type="ORF">L596_020775</name>
</gene>
<evidence type="ECO:0008006" key="4">
    <source>
        <dbReference type="Google" id="ProtNLM"/>
    </source>
</evidence>
<feature type="transmembrane region" description="Helical" evidence="1">
    <location>
        <begin position="137"/>
        <end position="158"/>
    </location>
</feature>
<proteinExistence type="predicted"/>
<feature type="transmembrane region" description="Helical" evidence="1">
    <location>
        <begin position="47"/>
        <end position="70"/>
    </location>
</feature>
<feature type="transmembrane region" description="Helical" evidence="1">
    <location>
        <begin position="178"/>
        <end position="202"/>
    </location>
</feature>
<accession>A0A4U5MUQ6</accession>
<protein>
    <recommendedName>
        <fullName evidence="4">G-protein coupled receptors family 1 profile domain-containing protein</fullName>
    </recommendedName>
</protein>
<dbReference type="InterPro" id="IPR047130">
    <property type="entry name" value="7TM_GPCR_Srsx_nematod"/>
</dbReference>
<comment type="caution">
    <text evidence="2">The sequence shown here is derived from an EMBL/GenBank/DDBJ whole genome shotgun (WGS) entry which is preliminary data.</text>
</comment>
<feature type="transmembrane region" description="Helical" evidence="1">
    <location>
        <begin position="90"/>
        <end position="109"/>
    </location>
</feature>
<organism evidence="2 3">
    <name type="scientific">Steinernema carpocapsae</name>
    <name type="common">Entomopathogenic nematode</name>
    <dbReference type="NCBI Taxonomy" id="34508"/>
    <lineage>
        <taxon>Eukaryota</taxon>
        <taxon>Metazoa</taxon>
        <taxon>Ecdysozoa</taxon>
        <taxon>Nematoda</taxon>
        <taxon>Chromadorea</taxon>
        <taxon>Rhabditida</taxon>
        <taxon>Tylenchina</taxon>
        <taxon>Panagrolaimomorpha</taxon>
        <taxon>Strongyloidoidea</taxon>
        <taxon>Steinernematidae</taxon>
        <taxon>Steinernema</taxon>
    </lineage>
</organism>
<name>A0A4U5MUQ6_STECR</name>
<dbReference type="Gene3D" id="1.20.1070.10">
    <property type="entry name" value="Rhodopsin 7-helix transmembrane proteins"/>
    <property type="match status" value="1"/>
</dbReference>
<feature type="transmembrane region" description="Helical" evidence="1">
    <location>
        <begin position="222"/>
        <end position="242"/>
    </location>
</feature>
<reference evidence="2 3" key="1">
    <citation type="journal article" date="2015" name="Genome Biol.">
        <title>Comparative genomics of Steinernema reveals deeply conserved gene regulatory networks.</title>
        <authorList>
            <person name="Dillman A.R."/>
            <person name="Macchietto M."/>
            <person name="Porter C.F."/>
            <person name="Rogers A."/>
            <person name="Williams B."/>
            <person name="Antoshechkin I."/>
            <person name="Lee M.M."/>
            <person name="Goodwin Z."/>
            <person name="Lu X."/>
            <person name="Lewis E.E."/>
            <person name="Goodrich-Blair H."/>
            <person name="Stock S.P."/>
            <person name="Adams B.J."/>
            <person name="Sternberg P.W."/>
            <person name="Mortazavi A."/>
        </authorList>
    </citation>
    <scope>NUCLEOTIDE SEQUENCE [LARGE SCALE GENOMIC DNA]</scope>
    <source>
        <strain evidence="2 3">ALL</strain>
    </source>
</reference>
<dbReference type="Proteomes" id="UP000298663">
    <property type="component" value="Unassembled WGS sequence"/>
</dbReference>
<keyword evidence="1" id="KW-1133">Transmembrane helix</keyword>
<evidence type="ECO:0000313" key="2">
    <source>
        <dbReference type="EMBL" id="TKR73468.1"/>
    </source>
</evidence>
<dbReference type="SUPFAM" id="SSF81321">
    <property type="entry name" value="Family A G protein-coupled receptor-like"/>
    <property type="match status" value="1"/>
</dbReference>
<feature type="transmembrane region" description="Helical" evidence="1">
    <location>
        <begin position="16"/>
        <end position="35"/>
    </location>
</feature>
<feature type="transmembrane region" description="Helical" evidence="1">
    <location>
        <begin position="254"/>
        <end position="277"/>
    </location>
</feature>
<reference evidence="2 3" key="2">
    <citation type="journal article" date="2019" name="G3 (Bethesda)">
        <title>Hybrid Assembly of the Genome of the Entomopathogenic Nematode Steinernema carpocapsae Identifies the X-Chromosome.</title>
        <authorList>
            <person name="Serra L."/>
            <person name="Macchietto M."/>
            <person name="Macias-Munoz A."/>
            <person name="McGill C.J."/>
            <person name="Rodriguez I.M."/>
            <person name="Rodriguez B."/>
            <person name="Murad R."/>
            <person name="Mortazavi A."/>
        </authorList>
    </citation>
    <scope>NUCLEOTIDE SEQUENCE [LARGE SCALE GENOMIC DNA]</scope>
    <source>
        <strain evidence="2 3">ALL</strain>
    </source>
</reference>
<keyword evidence="3" id="KW-1185">Reference proteome</keyword>
<sequence>MATNADPLVQDLLTRFRMYSSFGVVVVISNMLVIIVHMSHKEMAKKYILFTLLSVAELINGTSFIVTGVGREIQIHIGTYFKPLKVSECLMWFPWPTLLVFAGQLPAAMNLMLATERVIAVCTPNWYRHVWTWHHKALLGGFGYLICFVGYGVAVWASHLSDHINLTRICAVMEATGIMYGSIHFALVSLAYVVSFVVLLVIFIVTHRGKKPTPGELRRQKILFTVVGVSVIFVSFPNMILILNEWQFIDAGALFVGISYCMYATSSTFNLFIYLAFRKEFRNHFLVLLRIRKKQHHGSSVVVVPITQLSQIQRPFTSQVTRSR</sequence>